<accession>A0ABQ8XDH9</accession>
<comment type="caution">
    <text evidence="3">The sequence shown here is derived from an EMBL/GenBank/DDBJ whole genome shotgun (WGS) entry which is preliminary data.</text>
</comment>
<organism evidence="3 4">
    <name type="scientific">Anaeramoeba flamelloides</name>
    <dbReference type="NCBI Taxonomy" id="1746091"/>
    <lineage>
        <taxon>Eukaryota</taxon>
        <taxon>Metamonada</taxon>
        <taxon>Anaeramoebidae</taxon>
        <taxon>Anaeramoeba</taxon>
    </lineage>
</organism>
<dbReference type="InterPro" id="IPR012334">
    <property type="entry name" value="Pectin_lyas_fold"/>
</dbReference>
<evidence type="ECO:0000313" key="4">
    <source>
        <dbReference type="Proteomes" id="UP001150062"/>
    </source>
</evidence>
<keyword evidence="1" id="KW-0732">Signal</keyword>
<dbReference type="InterPro" id="IPR006626">
    <property type="entry name" value="PbH1"/>
</dbReference>
<dbReference type="SUPFAM" id="SSF51126">
    <property type="entry name" value="Pectin lyase-like"/>
    <property type="match status" value="1"/>
</dbReference>
<dbReference type="InterPro" id="IPR011050">
    <property type="entry name" value="Pectin_lyase_fold/virulence"/>
</dbReference>
<keyword evidence="4" id="KW-1185">Reference proteome</keyword>
<proteinExistence type="predicted"/>
<dbReference type="Proteomes" id="UP001150062">
    <property type="component" value="Unassembled WGS sequence"/>
</dbReference>
<dbReference type="Gene3D" id="2.160.20.10">
    <property type="entry name" value="Single-stranded right-handed beta-helix, Pectin lyase-like"/>
    <property type="match status" value="1"/>
</dbReference>
<evidence type="ECO:0000259" key="2">
    <source>
        <dbReference type="Pfam" id="PF13229"/>
    </source>
</evidence>
<feature type="chain" id="PRO_5047325737" evidence="1">
    <location>
        <begin position="19"/>
        <end position="603"/>
    </location>
</feature>
<gene>
    <name evidence="3" type="ORF">M0813_07643</name>
</gene>
<dbReference type="GO" id="GO:0016829">
    <property type="term" value="F:lyase activity"/>
    <property type="evidence" value="ECO:0007669"/>
    <property type="project" value="UniProtKB-KW"/>
</dbReference>
<sequence length="603" mass="68160">MLLKTFFVFLTILLVISCGSVELIGADGNTIGTYGTIQEAFEELSNPGEQVIISGGTYYETVSIESVQGTEENPIIVKAKDGENVIIDGSFEPLTKTQNNQWSSSSLGSGYYQTDISSYNCGSYTDTFGSFEDHLRLFTYGTEDEMKEFYAGQGIYWDTDNDILHIKLNDDQDPNEVALFISCYKVFKLYKSHWIDISDLTIQNGGKRMITFEYSCDNIFHDITARSAARAFQIYKSTTDNPCDRNIIQNNKVINIRDENWYWSDVKNHDSSSMESSAIRAEGGSDTIIEGNDVSGYFNGINVGGDTDDLNNRLIVRNNIIHGIPDDPIECDLYSKDIQVYGNVIYNSRRGISLAPGIGPLYVYRNLIITDMTIKYNRDGDSVSHPGSVKLTHGYSESGKDVYFYHNTVYSTAGLFDGPHSEQAVDNYYFYNNIFYTESMDTLTIMSYLGLKSKNVDWDGNVYYVSTENQKANLFKYYNTYSTSGDYETLAEALDSTDGKNSGWENNGMETDPLFVKKGTYDKFDYYLKETSPCIDKAIEINSEWPDTATKVGDKYDIGAFEYDQDHDNTDTNDDDDDDTASSVSKIIFHFNILILLFVFLFY</sequence>
<keyword evidence="3" id="KW-0456">Lyase</keyword>
<dbReference type="Pfam" id="PF13229">
    <property type="entry name" value="Beta_helix"/>
    <property type="match status" value="1"/>
</dbReference>
<name>A0ABQ8XDH9_9EUKA</name>
<feature type="domain" description="Right handed beta helix" evidence="2">
    <location>
        <begin position="255"/>
        <end position="435"/>
    </location>
</feature>
<reference evidence="3" key="1">
    <citation type="submission" date="2022-08" db="EMBL/GenBank/DDBJ databases">
        <title>Novel sulfate-reducing endosymbionts in the free-living metamonad Anaeramoeba.</title>
        <authorList>
            <person name="Jerlstrom-Hultqvist J."/>
            <person name="Cepicka I."/>
            <person name="Gallot-Lavallee L."/>
            <person name="Salas-Leiva D."/>
            <person name="Curtis B.A."/>
            <person name="Zahonova K."/>
            <person name="Pipaliya S."/>
            <person name="Dacks J."/>
            <person name="Roger A.J."/>
        </authorList>
    </citation>
    <scope>NUCLEOTIDE SEQUENCE</scope>
    <source>
        <strain evidence="3">Schooner1</strain>
    </source>
</reference>
<evidence type="ECO:0000313" key="3">
    <source>
        <dbReference type="EMBL" id="KAJ6229683.1"/>
    </source>
</evidence>
<protein>
    <submittedName>
        <fullName evidence="3">Pectate lyase (Eurofung)</fullName>
    </submittedName>
</protein>
<feature type="signal peptide" evidence="1">
    <location>
        <begin position="1"/>
        <end position="18"/>
    </location>
</feature>
<dbReference type="PROSITE" id="PS51257">
    <property type="entry name" value="PROKAR_LIPOPROTEIN"/>
    <property type="match status" value="1"/>
</dbReference>
<evidence type="ECO:0000256" key="1">
    <source>
        <dbReference type="SAM" id="SignalP"/>
    </source>
</evidence>
<dbReference type="SMART" id="SM00710">
    <property type="entry name" value="PbH1"/>
    <property type="match status" value="6"/>
</dbReference>
<dbReference type="EMBL" id="JAOAOG010000319">
    <property type="protein sequence ID" value="KAJ6229683.1"/>
    <property type="molecule type" value="Genomic_DNA"/>
</dbReference>
<dbReference type="InterPro" id="IPR039448">
    <property type="entry name" value="Beta_helix"/>
</dbReference>